<feature type="domain" description="Aminoglycoside phosphotransferase" evidence="1">
    <location>
        <begin position="95"/>
        <end position="271"/>
    </location>
</feature>
<dbReference type="SUPFAM" id="SSF56112">
    <property type="entry name" value="Protein kinase-like (PK-like)"/>
    <property type="match status" value="1"/>
</dbReference>
<evidence type="ECO:0000313" key="2">
    <source>
        <dbReference type="EMBL" id="KAJ3483440.1"/>
    </source>
</evidence>
<comment type="caution">
    <text evidence="2">The sequence shown here is derived from an EMBL/GenBank/DDBJ whole genome shotgun (WGS) entry which is preliminary data.</text>
</comment>
<dbReference type="InterPro" id="IPR051678">
    <property type="entry name" value="AGP_Transferase"/>
</dbReference>
<evidence type="ECO:0000313" key="3">
    <source>
        <dbReference type="Proteomes" id="UP001212997"/>
    </source>
</evidence>
<evidence type="ECO:0000259" key="1">
    <source>
        <dbReference type="Pfam" id="PF01636"/>
    </source>
</evidence>
<keyword evidence="3" id="KW-1185">Reference proteome</keyword>
<reference evidence="2" key="1">
    <citation type="submission" date="2022-07" db="EMBL/GenBank/DDBJ databases">
        <title>Genome Sequence of Physisporinus lineatus.</title>
        <authorList>
            <person name="Buettner E."/>
        </authorList>
    </citation>
    <scope>NUCLEOTIDE SEQUENCE</scope>
    <source>
        <strain evidence="2">VT162</strain>
    </source>
</reference>
<dbReference type="PANTHER" id="PTHR21310">
    <property type="entry name" value="AMINOGLYCOSIDE PHOSPHOTRANSFERASE-RELATED-RELATED"/>
    <property type="match status" value="1"/>
</dbReference>
<organism evidence="2 3">
    <name type="scientific">Meripilus lineatus</name>
    <dbReference type="NCBI Taxonomy" id="2056292"/>
    <lineage>
        <taxon>Eukaryota</taxon>
        <taxon>Fungi</taxon>
        <taxon>Dikarya</taxon>
        <taxon>Basidiomycota</taxon>
        <taxon>Agaricomycotina</taxon>
        <taxon>Agaricomycetes</taxon>
        <taxon>Polyporales</taxon>
        <taxon>Meripilaceae</taxon>
        <taxon>Meripilus</taxon>
    </lineage>
</organism>
<dbReference type="InterPro" id="IPR011009">
    <property type="entry name" value="Kinase-like_dom_sf"/>
</dbReference>
<dbReference type="Proteomes" id="UP001212997">
    <property type="component" value="Unassembled WGS sequence"/>
</dbReference>
<accession>A0AAD5V3L6</accession>
<gene>
    <name evidence="2" type="ORF">NLI96_g6310</name>
</gene>
<dbReference type="Gene3D" id="3.90.1200.10">
    <property type="match status" value="1"/>
</dbReference>
<dbReference type="Pfam" id="PF01636">
    <property type="entry name" value="APH"/>
    <property type="match status" value="1"/>
</dbReference>
<dbReference type="PANTHER" id="PTHR21310:SF55">
    <property type="entry name" value="AMINOGLYCOSIDE PHOSPHOTRANSFERASE DOMAIN-CONTAINING PROTEIN"/>
    <property type="match status" value="1"/>
</dbReference>
<protein>
    <recommendedName>
        <fullName evidence="1">Aminoglycoside phosphotransferase domain-containing protein</fullName>
    </recommendedName>
</protein>
<sequence length="320" mass="36139">MHTPIMSGTSCATNTIRPRFPQDLHRDYPLPCPPVQKRSSWLSKTFWYYVHELILLPFSRYYRRLTGIRSPSNCIHPLPFGLALKRHGEITEEEVLNMNLANAMGIPAPRAFTFGFVGGSGRCLPSIVMTMIPGVTFGSLEEGKVDIAVFQDDLAKILARMRSFANPWGDAVCGVDGGPIMGPLIPKSPLFPPSPNEAGFQQNMRDIASCAVLDNEDEKLKSWVGFVEDFFSLPPHAIVFTHGDLIQHNIMVDPESGHITGIIDWESAAWLPDYWEFSINGIRRKSRWDRLMNEQLSKGVYEKEVKGHCYLFNLTSQYMF</sequence>
<dbReference type="InterPro" id="IPR002575">
    <property type="entry name" value="Aminoglycoside_PTrfase"/>
</dbReference>
<proteinExistence type="predicted"/>
<dbReference type="EMBL" id="JANAWD010000228">
    <property type="protein sequence ID" value="KAJ3483440.1"/>
    <property type="molecule type" value="Genomic_DNA"/>
</dbReference>
<name>A0AAD5V3L6_9APHY</name>
<dbReference type="AlphaFoldDB" id="A0AAD5V3L6"/>